<organism evidence="2 3">
    <name type="scientific">Nannocystis exedens</name>
    <dbReference type="NCBI Taxonomy" id="54"/>
    <lineage>
        <taxon>Bacteria</taxon>
        <taxon>Pseudomonadati</taxon>
        <taxon>Myxococcota</taxon>
        <taxon>Polyangia</taxon>
        <taxon>Nannocystales</taxon>
        <taxon>Nannocystaceae</taxon>
        <taxon>Nannocystis</taxon>
    </lineage>
</organism>
<evidence type="ECO:0000256" key="1">
    <source>
        <dbReference type="SAM" id="Phobius"/>
    </source>
</evidence>
<keyword evidence="3" id="KW-1185">Reference proteome</keyword>
<evidence type="ECO:0000313" key="2">
    <source>
        <dbReference type="EMBL" id="SFD49897.1"/>
    </source>
</evidence>
<gene>
    <name evidence="2" type="ORF">SAMN02745121_00267</name>
</gene>
<proteinExistence type="predicted"/>
<evidence type="ECO:0000313" key="3">
    <source>
        <dbReference type="Proteomes" id="UP000199400"/>
    </source>
</evidence>
<keyword evidence="1" id="KW-0812">Transmembrane</keyword>
<dbReference type="AlphaFoldDB" id="A0A1I1STX1"/>
<name>A0A1I1STX1_9BACT</name>
<reference evidence="3" key="1">
    <citation type="submission" date="2016-10" db="EMBL/GenBank/DDBJ databases">
        <authorList>
            <person name="Varghese N."/>
            <person name="Submissions S."/>
        </authorList>
    </citation>
    <scope>NUCLEOTIDE SEQUENCE [LARGE SCALE GENOMIC DNA]</scope>
    <source>
        <strain evidence="3">ATCC 25963</strain>
    </source>
</reference>
<dbReference type="Proteomes" id="UP000199400">
    <property type="component" value="Unassembled WGS sequence"/>
</dbReference>
<keyword evidence="1" id="KW-0472">Membrane</keyword>
<protein>
    <submittedName>
        <fullName evidence="2">Uncharacterized protein</fullName>
    </submittedName>
</protein>
<accession>A0A1I1STX1</accession>
<dbReference type="EMBL" id="FOMX01000002">
    <property type="protein sequence ID" value="SFD49897.1"/>
    <property type="molecule type" value="Genomic_DNA"/>
</dbReference>
<sequence length="92" mass="10141">MGPADWYSAGPYEKRVKESPCLLVPRTVRALRHRRKNLARARNDLGLYVFAVACISVAVVLALRPNDGGPHSRATCDVTVLGEQAEVDVHCR</sequence>
<keyword evidence="1" id="KW-1133">Transmembrane helix</keyword>
<feature type="transmembrane region" description="Helical" evidence="1">
    <location>
        <begin position="45"/>
        <end position="63"/>
    </location>
</feature>